<sequence>MTENQQQEGFEMPAITRRPEHPELGRERRQPNHDIAPDLLGYEWLEVSSTEEDGYPYDITATVEPQDSRYVVTKMVVSQRPGGIPLRRGELAKISVDPFVYTAAHETARVTGPDTMQPVASWFDHDTDERIRAGRITDEDLPRIAAFYRWVRLQNGKPTTVIAEEFGVSRATAKRWAAKAVEAGYLTQDERKS</sequence>
<evidence type="ECO:0000256" key="1">
    <source>
        <dbReference type="SAM" id="MobiDB-lite"/>
    </source>
</evidence>
<feature type="region of interest" description="Disordered" evidence="1">
    <location>
        <begin position="1"/>
        <end position="35"/>
    </location>
</feature>
<evidence type="ECO:0008006" key="4">
    <source>
        <dbReference type="Google" id="ProtNLM"/>
    </source>
</evidence>
<accession>A0ABS1M2R9</accession>
<gene>
    <name evidence="2" type="ORF">JK358_03405</name>
</gene>
<feature type="compositionally biased region" description="Basic and acidic residues" evidence="1">
    <location>
        <begin position="17"/>
        <end position="35"/>
    </location>
</feature>
<dbReference type="EMBL" id="JAERRJ010000001">
    <property type="protein sequence ID" value="MBL1073433.1"/>
    <property type="molecule type" value="Genomic_DNA"/>
</dbReference>
<organism evidence="2 3">
    <name type="scientific">Nocardia acididurans</name>
    <dbReference type="NCBI Taxonomy" id="2802282"/>
    <lineage>
        <taxon>Bacteria</taxon>
        <taxon>Bacillati</taxon>
        <taxon>Actinomycetota</taxon>
        <taxon>Actinomycetes</taxon>
        <taxon>Mycobacteriales</taxon>
        <taxon>Nocardiaceae</taxon>
        <taxon>Nocardia</taxon>
    </lineage>
</organism>
<evidence type="ECO:0000313" key="3">
    <source>
        <dbReference type="Proteomes" id="UP000602198"/>
    </source>
</evidence>
<dbReference type="RefSeq" id="WP_201943368.1">
    <property type="nucleotide sequence ID" value="NZ_JAERRJ010000001.1"/>
</dbReference>
<protein>
    <recommendedName>
        <fullName evidence="4">Helix-turn-helix domain-containing protein</fullName>
    </recommendedName>
</protein>
<reference evidence="2 3" key="1">
    <citation type="submission" date="2021-01" db="EMBL/GenBank/DDBJ databases">
        <title>WGS of actinomycetes isolated from Thailand.</title>
        <authorList>
            <person name="Thawai C."/>
        </authorList>
    </citation>
    <scope>NUCLEOTIDE SEQUENCE [LARGE SCALE GENOMIC DNA]</scope>
    <source>
        <strain evidence="2 3">LPG 2</strain>
    </source>
</reference>
<comment type="caution">
    <text evidence="2">The sequence shown here is derived from an EMBL/GenBank/DDBJ whole genome shotgun (WGS) entry which is preliminary data.</text>
</comment>
<keyword evidence="3" id="KW-1185">Reference proteome</keyword>
<name>A0ABS1M2R9_9NOCA</name>
<proteinExistence type="predicted"/>
<evidence type="ECO:0000313" key="2">
    <source>
        <dbReference type="EMBL" id="MBL1073433.1"/>
    </source>
</evidence>
<dbReference type="Proteomes" id="UP000602198">
    <property type="component" value="Unassembled WGS sequence"/>
</dbReference>